<proteinExistence type="predicted"/>
<evidence type="ECO:0000313" key="2">
    <source>
        <dbReference type="Proteomes" id="UP000029737"/>
    </source>
</evidence>
<protein>
    <submittedName>
        <fullName evidence="1">Uncharacterized protein</fullName>
    </submittedName>
</protein>
<comment type="caution">
    <text evidence="1">The sequence shown here is derived from an EMBL/GenBank/DDBJ whole genome shotgun (WGS) entry which is preliminary data.</text>
</comment>
<gene>
    <name evidence="1" type="ORF">IL38_23715</name>
</gene>
<reference evidence="1 2" key="1">
    <citation type="journal article" date="2014" name="PLoS ONE">
        <title>Identification and Characterization of a New Erythromycin Biosynthetic Gene Cluster in Actinopolyspora erythraea YIM90600, a Novel Erythronolide-Producing Halophilic Actinomycete Isolated from Salt Field.</title>
        <authorList>
            <person name="Chen D."/>
            <person name="Feng J."/>
            <person name="Huang L."/>
            <person name="Zhang Q."/>
            <person name="Wu J."/>
            <person name="Zhu X."/>
            <person name="Duan Y."/>
            <person name="Xu Z."/>
        </authorList>
    </citation>
    <scope>NUCLEOTIDE SEQUENCE [LARGE SCALE GENOMIC DNA]</scope>
    <source>
        <strain evidence="1 2">YIM90600</strain>
    </source>
</reference>
<evidence type="ECO:0000313" key="1">
    <source>
        <dbReference type="EMBL" id="KGI79321.1"/>
    </source>
</evidence>
<dbReference type="EMBL" id="JPMV01000046">
    <property type="protein sequence ID" value="KGI79321.1"/>
    <property type="molecule type" value="Genomic_DNA"/>
</dbReference>
<organism evidence="1 2">
    <name type="scientific">Actinopolyspora erythraea</name>
    <dbReference type="NCBI Taxonomy" id="414996"/>
    <lineage>
        <taxon>Bacteria</taxon>
        <taxon>Bacillati</taxon>
        <taxon>Actinomycetota</taxon>
        <taxon>Actinomycetes</taxon>
        <taxon>Actinopolysporales</taxon>
        <taxon>Actinopolysporaceae</taxon>
        <taxon>Actinopolyspora</taxon>
    </lineage>
</organism>
<sequence>MIRVARDPEARNEWDLFGSDGVSRIGRVQRAARGAVFVWLTGESAPMQRRFATVAEVVSYFRRQPEVIVGQTDEEDLPGVTAEVPVTRRAPATKTEKAARAARPTACGTCFQIPAANGVCGCD</sequence>
<keyword evidence="2" id="KW-1185">Reference proteome</keyword>
<name>A0ABR4WYB8_9ACTN</name>
<accession>A0ABR4WYB8</accession>
<dbReference type="Proteomes" id="UP000029737">
    <property type="component" value="Unassembled WGS sequence"/>
</dbReference>